<proteinExistence type="predicted"/>
<organism evidence="1 2">
    <name type="scientific">Cladonia borealis</name>
    <dbReference type="NCBI Taxonomy" id="184061"/>
    <lineage>
        <taxon>Eukaryota</taxon>
        <taxon>Fungi</taxon>
        <taxon>Dikarya</taxon>
        <taxon>Ascomycota</taxon>
        <taxon>Pezizomycotina</taxon>
        <taxon>Lecanoromycetes</taxon>
        <taxon>OSLEUM clade</taxon>
        <taxon>Lecanoromycetidae</taxon>
        <taxon>Lecanorales</taxon>
        <taxon>Lecanorineae</taxon>
        <taxon>Cladoniaceae</taxon>
        <taxon>Cladonia</taxon>
    </lineage>
</organism>
<comment type="caution">
    <text evidence="1">The sequence shown here is derived from an EMBL/GenBank/DDBJ whole genome shotgun (WGS) entry which is preliminary data.</text>
</comment>
<protein>
    <submittedName>
        <fullName evidence="1">Uncharacterized protein</fullName>
    </submittedName>
</protein>
<keyword evidence="2" id="KW-1185">Reference proteome</keyword>
<gene>
    <name evidence="1" type="ORF">JMJ35_005208</name>
</gene>
<evidence type="ECO:0000313" key="1">
    <source>
        <dbReference type="EMBL" id="KAK0512080.1"/>
    </source>
</evidence>
<dbReference type="EMBL" id="JAFEKC020000011">
    <property type="protein sequence ID" value="KAK0512080.1"/>
    <property type="molecule type" value="Genomic_DNA"/>
</dbReference>
<reference evidence="1" key="1">
    <citation type="submission" date="2023-03" db="EMBL/GenBank/DDBJ databases">
        <title>Complete genome of Cladonia borealis.</title>
        <authorList>
            <person name="Park H."/>
        </authorList>
    </citation>
    <scope>NUCLEOTIDE SEQUENCE</scope>
    <source>
        <strain evidence="1">ANT050790</strain>
    </source>
</reference>
<evidence type="ECO:0000313" key="2">
    <source>
        <dbReference type="Proteomes" id="UP001166286"/>
    </source>
</evidence>
<sequence length="92" mass="10339">MAHYLSKEDPDQIINSIALQVEGIRWSLKNERTFDIMRDAAFVMLGAVADIEANYGVASLTNVLFQQNGFFLGSFNFTIERDQPPTIPTQEA</sequence>
<dbReference type="AlphaFoldDB" id="A0AA39QZK6"/>
<accession>A0AA39QZK6</accession>
<name>A0AA39QZK6_9LECA</name>
<dbReference type="Proteomes" id="UP001166286">
    <property type="component" value="Unassembled WGS sequence"/>
</dbReference>